<feature type="chain" id="PRO_5041901817" description="CBM6 domain-containing protein" evidence="5">
    <location>
        <begin position="35"/>
        <end position="1337"/>
    </location>
</feature>
<dbReference type="Pfam" id="PF16889">
    <property type="entry name" value="Hepar_II_III_N"/>
    <property type="match status" value="1"/>
</dbReference>
<evidence type="ECO:0000313" key="8">
    <source>
        <dbReference type="Proteomes" id="UP001238163"/>
    </source>
</evidence>
<organism evidence="7 8">
    <name type="scientific">Oligosphaera ethanolica</name>
    <dbReference type="NCBI Taxonomy" id="760260"/>
    <lineage>
        <taxon>Bacteria</taxon>
        <taxon>Pseudomonadati</taxon>
        <taxon>Lentisphaerota</taxon>
        <taxon>Oligosphaeria</taxon>
        <taxon>Oligosphaerales</taxon>
        <taxon>Oligosphaeraceae</taxon>
        <taxon>Oligosphaera</taxon>
    </lineage>
</organism>
<keyword evidence="3" id="KW-0574">Periplasm</keyword>
<evidence type="ECO:0000259" key="6">
    <source>
        <dbReference type="PROSITE" id="PS51175"/>
    </source>
</evidence>
<dbReference type="GO" id="GO:0042597">
    <property type="term" value="C:periplasmic space"/>
    <property type="evidence" value="ECO:0007669"/>
    <property type="project" value="UniProtKB-SubCell"/>
</dbReference>
<protein>
    <recommendedName>
        <fullName evidence="6">CBM6 domain-containing protein</fullName>
    </recommendedName>
</protein>
<sequence length="1337" mass="146404">MIGKRKALMVMMTATWLVGLAAVAQANTAGQASAGDGQLLFDLRAAGVVPAGALQAIDGRDTLVHVFRDQSRVALQRVPADWSAYHALALTVSCRQPLAGRYSLIIRSENRDMPGPDYFSFALPARFSGTHELVLPLAELSRVRSPRGLDQIDGVDFHRDWIGNNPPDADNVVTISDLRLVKDFSIVNVRGPRLSDEEFFALVDTGHPELSGVKAALAGGDYAAARHALSEHLRTRREPRWLVDPRDRPGRGLPPQTLRAVPGAGGRYQSTVTLDWTGWKRVELRLEDFQAVGRPLGWGVVSGLHLSWDAPVNLPAGTALHLDDVSLNGPAGQRLVGDFDAIQTGWDQVFQDREFIRAGTATGKWWFPDMNPDVVCRRYPADWSGYETVALWVHAPAVECGRLVVKVMSAAPNTARADEILSRTFTIGSFRDHPYAFGERIDWSANAMSDGESRTIEWNAQLNRHFHFEHLTRAWWETGEEKYAAELAEQMNGWIEDNPVLLLQSGNSPYHHAWETLNTGIRLHASWPNALAHCLEAEAFTDDIIINIMKSQVEQARHLLRWPSTGNWLTAEAWGVYVTGLLLPEFKEAAAWRQYGIDSLYRQLQEEVYPDGLQFELALGYSNWTLREFTDLYDAAVLNGMEHELPSDYASRLEKMYVYLMANVMPGAVAFALNDAGNSNVRRQLMDGYRLFKRPEFLFAATDGQAGEPPVTDSFGQEWVGHYVMRSGWHPQANVLHMDAGLQGRGHIHQDKLTLALAAYGQQLLVDGGVTMYDKSRWRAYQLLTRAHNTVLVDGMDQFGENAMAAKVWPLPWAGDRPAGSDTLWHSSPGVDYCQGWWKGRWREYVDSQNPATNATRVLDTVQHRRAVLFIKPGLWVVHDTLFATDQEPHTAEVLYHIDAETAAVDDDGGVAILATNKDKAGLRLAARPQPELAVEIVTGKMEPPAQGWSANVRRNRQKGIPMSAVPTAIFRQPWQGRSDVVTVVQPFPATETRETRCVSMACSPEAQAARIEVGAADAYAWLHSDAPGQAMQAFADDQGGPVQLETDGQAAVAGGTGASFRLLLIHGRRVAGPGYAASVSEPATLAVLAASAQALVVSTDRTTDVALSLALVPAAGLSLHALDRRGARVSLVAFTRGADGTLAWPAAAGQEYELTWGGDSVHAIRAAEQQAAAGVLSLPVRVLPSLPAAPAGLSILVQAENFAAQGGGRVTVTDAKTAADGRAFLNWDKTGHWLEYAVEVPADGAYPLHIRHCSSGPTAVRAIMVNGYCPHADLTQLAFPETGGWSSGQDNWAWTTVPDAEGRPFLFHLRQGRQLIRFVNCGNSLNLDSFAFGARP</sequence>
<dbReference type="SUPFAM" id="SSF49785">
    <property type="entry name" value="Galactose-binding domain-like"/>
    <property type="match status" value="1"/>
</dbReference>
<dbReference type="SUPFAM" id="SSF48230">
    <property type="entry name" value="Chondroitin AC/alginate lyase"/>
    <property type="match status" value="1"/>
</dbReference>
<evidence type="ECO:0000256" key="5">
    <source>
        <dbReference type="SAM" id="SignalP"/>
    </source>
</evidence>
<dbReference type="Gene3D" id="1.50.10.100">
    <property type="entry name" value="Chondroitin AC/alginate lyase"/>
    <property type="match status" value="1"/>
</dbReference>
<accession>A0AAE4AMH8</accession>
<comment type="subcellular location">
    <subcellularLocation>
        <location evidence="1">Periplasm</location>
    </subcellularLocation>
</comment>
<dbReference type="Gene3D" id="2.60.120.260">
    <property type="entry name" value="Galactose-binding domain-like"/>
    <property type="match status" value="1"/>
</dbReference>
<dbReference type="PANTHER" id="PTHR39210">
    <property type="entry name" value="HEPARIN-SULFATE LYASE"/>
    <property type="match status" value="1"/>
</dbReference>
<evidence type="ECO:0000256" key="2">
    <source>
        <dbReference type="ARBA" id="ARBA00022729"/>
    </source>
</evidence>
<keyword evidence="4" id="KW-0456">Lyase</keyword>
<dbReference type="InterPro" id="IPR024078">
    <property type="entry name" value="LmbE-like_dom_sf"/>
</dbReference>
<dbReference type="Pfam" id="PF07940">
    <property type="entry name" value="Hepar_II_III_C"/>
    <property type="match status" value="1"/>
</dbReference>
<evidence type="ECO:0000313" key="7">
    <source>
        <dbReference type="EMBL" id="MDQ0289314.1"/>
    </source>
</evidence>
<dbReference type="InterPro" id="IPR005084">
    <property type="entry name" value="CBM6"/>
</dbReference>
<dbReference type="Proteomes" id="UP001238163">
    <property type="component" value="Unassembled WGS sequence"/>
</dbReference>
<dbReference type="GO" id="GO:0016829">
    <property type="term" value="F:lyase activity"/>
    <property type="evidence" value="ECO:0007669"/>
    <property type="project" value="UniProtKB-KW"/>
</dbReference>
<proteinExistence type="predicted"/>
<keyword evidence="2 5" id="KW-0732">Signal</keyword>
<comment type="caution">
    <text evidence="7">The sequence shown here is derived from an EMBL/GenBank/DDBJ whole genome shotgun (WGS) entry which is preliminary data.</text>
</comment>
<dbReference type="GO" id="GO:0030246">
    <property type="term" value="F:carbohydrate binding"/>
    <property type="evidence" value="ECO:0007669"/>
    <property type="project" value="InterPro"/>
</dbReference>
<feature type="signal peptide" evidence="5">
    <location>
        <begin position="1"/>
        <end position="34"/>
    </location>
</feature>
<dbReference type="InterPro" id="IPR008979">
    <property type="entry name" value="Galactose-bd-like_sf"/>
</dbReference>
<keyword evidence="8" id="KW-1185">Reference proteome</keyword>
<reference evidence="7" key="1">
    <citation type="submission" date="2023-07" db="EMBL/GenBank/DDBJ databases">
        <title>Genomic Encyclopedia of Type Strains, Phase IV (KMG-IV): sequencing the most valuable type-strain genomes for metagenomic binning, comparative biology and taxonomic classification.</title>
        <authorList>
            <person name="Goeker M."/>
        </authorList>
    </citation>
    <scope>NUCLEOTIDE SEQUENCE</scope>
    <source>
        <strain evidence="7">DSM 24202</strain>
    </source>
</reference>
<gene>
    <name evidence="7" type="ORF">J3R75_001421</name>
</gene>
<evidence type="ECO:0000256" key="4">
    <source>
        <dbReference type="ARBA" id="ARBA00023239"/>
    </source>
</evidence>
<evidence type="ECO:0000256" key="1">
    <source>
        <dbReference type="ARBA" id="ARBA00004418"/>
    </source>
</evidence>
<dbReference type="PANTHER" id="PTHR39210:SF1">
    <property type="entry name" value="HEPARIN-SULFATE LYASE"/>
    <property type="match status" value="1"/>
</dbReference>
<dbReference type="Gene3D" id="2.70.98.70">
    <property type="match status" value="1"/>
</dbReference>
<evidence type="ECO:0000256" key="3">
    <source>
        <dbReference type="ARBA" id="ARBA00022764"/>
    </source>
</evidence>
<dbReference type="InterPro" id="IPR031680">
    <property type="entry name" value="Hepar_II_III_N"/>
</dbReference>
<dbReference type="RefSeq" id="WP_307260733.1">
    <property type="nucleotide sequence ID" value="NZ_JAUSVL010000001.1"/>
</dbReference>
<dbReference type="InterPro" id="IPR012480">
    <property type="entry name" value="Hepar_II_III_C"/>
</dbReference>
<dbReference type="SUPFAM" id="SSF102588">
    <property type="entry name" value="LmbE-like"/>
    <property type="match status" value="1"/>
</dbReference>
<feature type="domain" description="CBM6" evidence="6">
    <location>
        <begin position="1196"/>
        <end position="1334"/>
    </location>
</feature>
<dbReference type="EMBL" id="JAUSVL010000001">
    <property type="protein sequence ID" value="MDQ0289314.1"/>
    <property type="molecule type" value="Genomic_DNA"/>
</dbReference>
<dbReference type="PROSITE" id="PS51175">
    <property type="entry name" value="CBM6"/>
    <property type="match status" value="1"/>
</dbReference>
<name>A0AAE4AMH8_9BACT</name>
<dbReference type="InterPro" id="IPR008929">
    <property type="entry name" value="Chondroitin_lyas"/>
</dbReference>